<proteinExistence type="predicted"/>
<dbReference type="SUPFAM" id="SSF46894">
    <property type="entry name" value="C-terminal effector domain of the bipartite response regulators"/>
    <property type="match status" value="1"/>
</dbReference>
<dbReference type="Proteomes" id="UP000810171">
    <property type="component" value="Unassembled WGS sequence"/>
</dbReference>
<dbReference type="EMBL" id="JACVEW010000003">
    <property type="protein sequence ID" value="MBP0047728.1"/>
    <property type="molecule type" value="Genomic_DNA"/>
</dbReference>
<dbReference type="Gene3D" id="1.10.10.10">
    <property type="entry name" value="Winged helix-like DNA-binding domain superfamily/Winged helix DNA-binding domain"/>
    <property type="match status" value="1"/>
</dbReference>
<dbReference type="Pfam" id="PF00196">
    <property type="entry name" value="GerE"/>
    <property type="match status" value="1"/>
</dbReference>
<evidence type="ECO:0000313" key="4">
    <source>
        <dbReference type="Proteomes" id="UP000810171"/>
    </source>
</evidence>
<evidence type="ECO:0000256" key="1">
    <source>
        <dbReference type="ARBA" id="ARBA00023125"/>
    </source>
</evidence>
<dbReference type="PANTHER" id="PTHR43214:SF43">
    <property type="entry name" value="TWO-COMPONENT RESPONSE REGULATOR"/>
    <property type="match status" value="1"/>
</dbReference>
<dbReference type="Gene3D" id="3.40.50.2300">
    <property type="match status" value="1"/>
</dbReference>
<dbReference type="InterPro" id="IPR000792">
    <property type="entry name" value="Tscrpt_reg_LuxR_C"/>
</dbReference>
<reference evidence="3 4" key="1">
    <citation type="submission" date="2020-09" db="EMBL/GenBank/DDBJ databases">
        <authorList>
            <person name="Tanuku N.R.S."/>
        </authorList>
    </citation>
    <scope>NUCLEOTIDE SEQUENCE [LARGE SCALE GENOMIC DNA]</scope>
    <source>
        <strain evidence="3 4">AK62</strain>
    </source>
</reference>
<dbReference type="InterPro" id="IPR036388">
    <property type="entry name" value="WH-like_DNA-bd_sf"/>
</dbReference>
<dbReference type="PROSITE" id="PS50043">
    <property type="entry name" value="HTH_LUXR_2"/>
    <property type="match status" value="1"/>
</dbReference>
<keyword evidence="1" id="KW-0238">DNA-binding</keyword>
<protein>
    <submittedName>
        <fullName evidence="3">Response regulator transcription factor</fullName>
    </submittedName>
</protein>
<accession>A0ABS3Z8X5</accession>
<feature type="domain" description="HTH luxR-type" evidence="2">
    <location>
        <begin position="134"/>
        <end position="199"/>
    </location>
</feature>
<dbReference type="InterPro" id="IPR016032">
    <property type="entry name" value="Sig_transdc_resp-reg_C-effctor"/>
</dbReference>
<sequence length="212" mass="23989">MTVLMNVKRHDLEQRWKEALARAGEPAQRLEPGVNIRSDDVVLVHWSALEGEARTACLADAAAHRVVALVDEPRLEEGEELLRQGVYGYANTFMQPELLPEVVKTVDRGDLWILPELMQRLLKRLLHRPSNLQLETADWGLSQRELEVLTELAQGKGNKVIARELAITERTVKAHVSSILEKAGVQDRVELILRLSGTQPLNMIEQEQGYEH</sequence>
<name>A0ABS3Z8X5_9GAMM</name>
<dbReference type="CDD" id="cd06170">
    <property type="entry name" value="LuxR_C_like"/>
    <property type="match status" value="1"/>
</dbReference>
<evidence type="ECO:0000259" key="2">
    <source>
        <dbReference type="PROSITE" id="PS50043"/>
    </source>
</evidence>
<comment type="caution">
    <text evidence="3">The sequence shown here is derived from an EMBL/GenBank/DDBJ whole genome shotgun (WGS) entry which is preliminary data.</text>
</comment>
<organism evidence="3 4">
    <name type="scientific">Marinobacterium alkalitolerans</name>
    <dbReference type="NCBI Taxonomy" id="1542925"/>
    <lineage>
        <taxon>Bacteria</taxon>
        <taxon>Pseudomonadati</taxon>
        <taxon>Pseudomonadota</taxon>
        <taxon>Gammaproteobacteria</taxon>
        <taxon>Oceanospirillales</taxon>
        <taxon>Oceanospirillaceae</taxon>
        <taxon>Marinobacterium</taxon>
    </lineage>
</organism>
<dbReference type="PROSITE" id="PS00622">
    <property type="entry name" value="HTH_LUXR_1"/>
    <property type="match status" value="1"/>
</dbReference>
<dbReference type="SMART" id="SM00421">
    <property type="entry name" value="HTH_LUXR"/>
    <property type="match status" value="1"/>
</dbReference>
<keyword evidence="4" id="KW-1185">Reference proteome</keyword>
<evidence type="ECO:0000313" key="3">
    <source>
        <dbReference type="EMBL" id="MBP0047728.1"/>
    </source>
</evidence>
<dbReference type="RefSeq" id="WP_209286334.1">
    <property type="nucleotide sequence ID" value="NZ_JACVEW010000003.1"/>
</dbReference>
<dbReference type="InterPro" id="IPR039420">
    <property type="entry name" value="WalR-like"/>
</dbReference>
<dbReference type="PANTHER" id="PTHR43214">
    <property type="entry name" value="TWO-COMPONENT RESPONSE REGULATOR"/>
    <property type="match status" value="1"/>
</dbReference>
<dbReference type="PRINTS" id="PR00038">
    <property type="entry name" value="HTHLUXR"/>
</dbReference>
<gene>
    <name evidence="3" type="ORF">H9C73_03190</name>
</gene>